<feature type="region of interest" description="Disordered" evidence="7">
    <location>
        <begin position="1"/>
        <end position="46"/>
    </location>
</feature>
<dbReference type="STRING" id="155417.A0A4Q4SUX9"/>
<feature type="transmembrane region" description="Helical" evidence="8">
    <location>
        <begin position="194"/>
        <end position="215"/>
    </location>
</feature>
<accession>A0A4Q4SUX9</accession>
<evidence type="ECO:0000256" key="4">
    <source>
        <dbReference type="ARBA" id="ARBA00022692"/>
    </source>
</evidence>
<keyword evidence="5 8" id="KW-1133">Transmembrane helix</keyword>
<dbReference type="InterPro" id="IPR020846">
    <property type="entry name" value="MFS_dom"/>
</dbReference>
<feature type="transmembrane region" description="Helical" evidence="8">
    <location>
        <begin position="337"/>
        <end position="356"/>
    </location>
</feature>
<protein>
    <recommendedName>
        <fullName evidence="9">Major facilitator superfamily (MFS) profile domain-containing protein</fullName>
    </recommendedName>
</protein>
<dbReference type="AlphaFoldDB" id="A0A4Q4SUX9"/>
<keyword evidence="4 8" id="KW-0812">Transmembrane</keyword>
<dbReference type="GO" id="GO:0022857">
    <property type="term" value="F:transmembrane transporter activity"/>
    <property type="evidence" value="ECO:0007669"/>
    <property type="project" value="InterPro"/>
</dbReference>
<feature type="transmembrane region" description="Helical" evidence="8">
    <location>
        <begin position="227"/>
        <end position="252"/>
    </location>
</feature>
<reference evidence="10 11" key="1">
    <citation type="submission" date="2018-06" db="EMBL/GenBank/DDBJ databases">
        <title>Complete Genomes of Monosporascus.</title>
        <authorList>
            <person name="Robinson A.J."/>
            <person name="Natvig D.O."/>
        </authorList>
    </citation>
    <scope>NUCLEOTIDE SEQUENCE [LARGE SCALE GENOMIC DNA]</scope>
    <source>
        <strain evidence="10 11">CBS 110550</strain>
    </source>
</reference>
<dbReference type="SUPFAM" id="SSF103473">
    <property type="entry name" value="MFS general substrate transporter"/>
    <property type="match status" value="1"/>
</dbReference>
<dbReference type="GO" id="GO:0005886">
    <property type="term" value="C:plasma membrane"/>
    <property type="evidence" value="ECO:0007669"/>
    <property type="project" value="UniProtKB-SubCell"/>
</dbReference>
<dbReference type="FunFam" id="1.20.1250.20:FF:000082">
    <property type="entry name" value="MFS multidrug transporter, putative"/>
    <property type="match status" value="1"/>
</dbReference>
<dbReference type="Pfam" id="PF07690">
    <property type="entry name" value="MFS_1"/>
    <property type="match status" value="1"/>
</dbReference>
<evidence type="ECO:0000256" key="5">
    <source>
        <dbReference type="ARBA" id="ARBA00022989"/>
    </source>
</evidence>
<evidence type="ECO:0000256" key="7">
    <source>
        <dbReference type="SAM" id="MobiDB-lite"/>
    </source>
</evidence>
<dbReference type="PANTHER" id="PTHR23502:SF135">
    <property type="entry name" value="MAJOR FACILITATOR SUPERFAMILY (MFS) PROFILE DOMAIN-CONTAINING PROTEIN-RELATED"/>
    <property type="match status" value="1"/>
</dbReference>
<proteinExistence type="inferred from homology"/>
<feature type="compositionally biased region" description="Polar residues" evidence="7">
    <location>
        <begin position="27"/>
        <end position="43"/>
    </location>
</feature>
<comment type="caution">
    <text evidence="10">The sequence shown here is derived from an EMBL/GenBank/DDBJ whole genome shotgun (WGS) entry which is preliminary data.</text>
</comment>
<comment type="similarity">
    <text evidence="2">Belongs to the major facilitator superfamily.</text>
</comment>
<keyword evidence="6 8" id="KW-0472">Membrane</keyword>
<feature type="transmembrane region" description="Helical" evidence="8">
    <location>
        <begin position="377"/>
        <end position="397"/>
    </location>
</feature>
<dbReference type="OrthoDB" id="5296287at2759"/>
<evidence type="ECO:0000256" key="2">
    <source>
        <dbReference type="ARBA" id="ARBA00008335"/>
    </source>
</evidence>
<evidence type="ECO:0000256" key="8">
    <source>
        <dbReference type="SAM" id="Phobius"/>
    </source>
</evidence>
<feature type="transmembrane region" description="Helical" evidence="8">
    <location>
        <begin position="403"/>
        <end position="422"/>
    </location>
</feature>
<dbReference type="PANTHER" id="PTHR23502">
    <property type="entry name" value="MAJOR FACILITATOR SUPERFAMILY"/>
    <property type="match status" value="1"/>
</dbReference>
<dbReference type="CDD" id="cd17323">
    <property type="entry name" value="MFS_Tpo1_MDR_like"/>
    <property type="match status" value="1"/>
</dbReference>
<evidence type="ECO:0000256" key="3">
    <source>
        <dbReference type="ARBA" id="ARBA00022475"/>
    </source>
</evidence>
<dbReference type="InterPro" id="IPR036259">
    <property type="entry name" value="MFS_trans_sf"/>
</dbReference>
<dbReference type="EMBL" id="QJNU01000891">
    <property type="protein sequence ID" value="RYO83617.1"/>
    <property type="molecule type" value="Genomic_DNA"/>
</dbReference>
<feature type="transmembrane region" description="Helical" evidence="8">
    <location>
        <begin position="293"/>
        <end position="317"/>
    </location>
</feature>
<evidence type="ECO:0000256" key="6">
    <source>
        <dbReference type="ARBA" id="ARBA00023136"/>
    </source>
</evidence>
<evidence type="ECO:0000259" key="9">
    <source>
        <dbReference type="PROSITE" id="PS50850"/>
    </source>
</evidence>
<dbReference type="InterPro" id="IPR011701">
    <property type="entry name" value="MFS"/>
</dbReference>
<dbReference type="PROSITE" id="PS50850">
    <property type="entry name" value="MFS"/>
    <property type="match status" value="1"/>
</dbReference>
<name>A0A4Q4SUX9_9PEZI</name>
<sequence>MSTPNFSARQLEAGGGSVGADAEGSEKLSSLAGTAVNEPNTDPNVVDWDGPNDPAHPLNWPSPKKNMHVVIVSLFTLIANLAATMFAPGAQELANEFQITDSTVEAMTVSLYVLGFALGPLILAPLSELYGRLIVYHFCNIFYVAFTVGCAFSTDVAMFLVFRFICGCAGSGPMSIGGGTVADITPQEERGKAMALFTMGPLLGPVIGPIIGGFVSENVGWRWTFRIILILSGAIGIATVILTRETNAAVLLQRKTERMRKETGNDKLVPKVTREETPRQMLLRAIVRPVKMLVFSPIVLLVSFYAGILFGLIFLLFTTFPALFGGIYGFDTGMAGLTYLGLGIGMAIGLVLFSILSDKLLGQRSGGAVAKPEMRLILMKWFGPITPLGCFLYGWSAHYHTHWIVPILGTFIIGLGSLFVLIPGQIYLVDAFGAEAAASALAANMLVRSPFGAFLDLAATPLYEKLGLGWGNSVLGFICLAFTPVPWLFYRYGETLRTRFAIDL</sequence>
<organism evidence="10 11">
    <name type="scientific">Monosporascus ibericus</name>
    <dbReference type="NCBI Taxonomy" id="155417"/>
    <lineage>
        <taxon>Eukaryota</taxon>
        <taxon>Fungi</taxon>
        <taxon>Dikarya</taxon>
        <taxon>Ascomycota</taxon>
        <taxon>Pezizomycotina</taxon>
        <taxon>Sordariomycetes</taxon>
        <taxon>Xylariomycetidae</taxon>
        <taxon>Xylariales</taxon>
        <taxon>Xylariales incertae sedis</taxon>
        <taxon>Monosporascus</taxon>
    </lineage>
</organism>
<evidence type="ECO:0000256" key="1">
    <source>
        <dbReference type="ARBA" id="ARBA00004651"/>
    </source>
</evidence>
<gene>
    <name evidence="10" type="ORF">DL764_009437</name>
</gene>
<comment type="subcellular location">
    <subcellularLocation>
        <location evidence="1">Cell membrane</location>
        <topology evidence="1">Multi-pass membrane protein</topology>
    </subcellularLocation>
</comment>
<feature type="transmembrane region" description="Helical" evidence="8">
    <location>
        <begin position="69"/>
        <end position="87"/>
    </location>
</feature>
<keyword evidence="3" id="KW-1003">Cell membrane</keyword>
<feature type="transmembrane region" description="Helical" evidence="8">
    <location>
        <begin position="427"/>
        <end position="447"/>
    </location>
</feature>
<keyword evidence="11" id="KW-1185">Reference proteome</keyword>
<feature type="domain" description="Major facilitator superfamily (MFS) profile" evidence="9">
    <location>
        <begin position="68"/>
        <end position="499"/>
    </location>
</feature>
<feature type="transmembrane region" description="Helical" evidence="8">
    <location>
        <begin position="467"/>
        <end position="490"/>
    </location>
</feature>
<dbReference type="Gene3D" id="1.20.1250.20">
    <property type="entry name" value="MFS general substrate transporter like domains"/>
    <property type="match status" value="1"/>
</dbReference>
<dbReference type="Proteomes" id="UP000293360">
    <property type="component" value="Unassembled WGS sequence"/>
</dbReference>
<feature type="transmembrane region" description="Helical" evidence="8">
    <location>
        <begin position="160"/>
        <end position="182"/>
    </location>
</feature>
<feature type="transmembrane region" description="Helical" evidence="8">
    <location>
        <begin position="133"/>
        <end position="154"/>
    </location>
</feature>
<evidence type="ECO:0000313" key="10">
    <source>
        <dbReference type="EMBL" id="RYO83617.1"/>
    </source>
</evidence>
<evidence type="ECO:0000313" key="11">
    <source>
        <dbReference type="Proteomes" id="UP000293360"/>
    </source>
</evidence>
<feature type="transmembrane region" description="Helical" evidence="8">
    <location>
        <begin position="107"/>
        <end position="126"/>
    </location>
</feature>